<protein>
    <submittedName>
        <fullName evidence="1">Uncharacterized protein</fullName>
    </submittedName>
</protein>
<sequence length="78" mass="8888">MRGGLIEMGWLRQQFMVVPRRASRDILCYHARAYLLYVLECTIFCNSTGNRIHSSYSETLGAVRIYILIGLCGVGNFI</sequence>
<reference evidence="1" key="1">
    <citation type="journal article" date="2023" name="Nat. Commun.">
        <title>Diploid and tetraploid genomes of Acorus and the evolution of monocots.</title>
        <authorList>
            <person name="Ma L."/>
            <person name="Liu K.W."/>
            <person name="Li Z."/>
            <person name="Hsiao Y.Y."/>
            <person name="Qi Y."/>
            <person name="Fu T."/>
            <person name="Tang G.D."/>
            <person name="Zhang D."/>
            <person name="Sun W.H."/>
            <person name="Liu D.K."/>
            <person name="Li Y."/>
            <person name="Chen G.Z."/>
            <person name="Liu X.D."/>
            <person name="Liao X.Y."/>
            <person name="Jiang Y.T."/>
            <person name="Yu X."/>
            <person name="Hao Y."/>
            <person name="Huang J."/>
            <person name="Zhao X.W."/>
            <person name="Ke S."/>
            <person name="Chen Y.Y."/>
            <person name="Wu W.L."/>
            <person name="Hsu J.L."/>
            <person name="Lin Y.F."/>
            <person name="Huang M.D."/>
            <person name="Li C.Y."/>
            <person name="Huang L."/>
            <person name="Wang Z.W."/>
            <person name="Zhao X."/>
            <person name="Zhong W.Y."/>
            <person name="Peng D.H."/>
            <person name="Ahmad S."/>
            <person name="Lan S."/>
            <person name="Zhang J.S."/>
            <person name="Tsai W.C."/>
            <person name="Van de Peer Y."/>
            <person name="Liu Z.J."/>
        </authorList>
    </citation>
    <scope>NUCLEOTIDE SEQUENCE</scope>
    <source>
        <strain evidence="1">CP</strain>
    </source>
</reference>
<evidence type="ECO:0000313" key="1">
    <source>
        <dbReference type="EMBL" id="KAK1321611.1"/>
    </source>
</evidence>
<reference evidence="1" key="2">
    <citation type="submission" date="2023-06" db="EMBL/GenBank/DDBJ databases">
        <authorList>
            <person name="Ma L."/>
            <person name="Liu K.-W."/>
            <person name="Li Z."/>
            <person name="Hsiao Y.-Y."/>
            <person name="Qi Y."/>
            <person name="Fu T."/>
            <person name="Tang G."/>
            <person name="Zhang D."/>
            <person name="Sun W.-H."/>
            <person name="Liu D.-K."/>
            <person name="Li Y."/>
            <person name="Chen G.-Z."/>
            <person name="Liu X.-D."/>
            <person name="Liao X.-Y."/>
            <person name="Jiang Y.-T."/>
            <person name="Yu X."/>
            <person name="Hao Y."/>
            <person name="Huang J."/>
            <person name="Zhao X.-W."/>
            <person name="Ke S."/>
            <person name="Chen Y.-Y."/>
            <person name="Wu W.-L."/>
            <person name="Hsu J.-L."/>
            <person name="Lin Y.-F."/>
            <person name="Huang M.-D."/>
            <person name="Li C.-Y."/>
            <person name="Huang L."/>
            <person name="Wang Z.-W."/>
            <person name="Zhao X."/>
            <person name="Zhong W.-Y."/>
            <person name="Peng D.-H."/>
            <person name="Ahmad S."/>
            <person name="Lan S."/>
            <person name="Zhang J.-S."/>
            <person name="Tsai W.-C."/>
            <person name="Van De Peer Y."/>
            <person name="Liu Z.-J."/>
        </authorList>
    </citation>
    <scope>NUCLEOTIDE SEQUENCE</scope>
    <source>
        <strain evidence="1">CP</strain>
        <tissue evidence="1">Leaves</tissue>
    </source>
</reference>
<dbReference type="Proteomes" id="UP001180020">
    <property type="component" value="Unassembled WGS sequence"/>
</dbReference>
<accession>A0AAV9F731</accession>
<keyword evidence="2" id="KW-1185">Reference proteome</keyword>
<dbReference type="EMBL" id="JAUJYO010000003">
    <property type="protein sequence ID" value="KAK1321611.1"/>
    <property type="molecule type" value="Genomic_DNA"/>
</dbReference>
<evidence type="ECO:0000313" key="2">
    <source>
        <dbReference type="Proteomes" id="UP001180020"/>
    </source>
</evidence>
<proteinExistence type="predicted"/>
<organism evidence="1 2">
    <name type="scientific">Acorus calamus</name>
    <name type="common">Sweet flag</name>
    <dbReference type="NCBI Taxonomy" id="4465"/>
    <lineage>
        <taxon>Eukaryota</taxon>
        <taxon>Viridiplantae</taxon>
        <taxon>Streptophyta</taxon>
        <taxon>Embryophyta</taxon>
        <taxon>Tracheophyta</taxon>
        <taxon>Spermatophyta</taxon>
        <taxon>Magnoliopsida</taxon>
        <taxon>Liliopsida</taxon>
        <taxon>Acoraceae</taxon>
        <taxon>Acorus</taxon>
    </lineage>
</organism>
<comment type="caution">
    <text evidence="1">The sequence shown here is derived from an EMBL/GenBank/DDBJ whole genome shotgun (WGS) entry which is preliminary data.</text>
</comment>
<dbReference type="AlphaFoldDB" id="A0AAV9F731"/>
<gene>
    <name evidence="1" type="ORF">QJS10_CPA03g01004</name>
</gene>
<name>A0AAV9F731_ACOCL</name>